<sequence length="138" mass="14563">MGNTAANGMYAVITVKERATGSTAASESAPIESGGWQWIAPDGHALDEGENDASSITPHGFTGGGMVKAGTYHWRMIAFDLTAVQAKGGTIAYADGDGTVFRWKVPAKDAVRKIQPLGVSREHSKRRVTGKFVPCSLV</sequence>
<evidence type="ECO:0000313" key="2">
    <source>
        <dbReference type="Proteomes" id="UP000661858"/>
    </source>
</evidence>
<evidence type="ECO:0000313" key="1">
    <source>
        <dbReference type="EMBL" id="MBL1083597.1"/>
    </source>
</evidence>
<reference evidence="1" key="1">
    <citation type="submission" date="2021-01" db="EMBL/GenBank/DDBJ databases">
        <title>WGS of actinomycetes isolated from Thailand.</title>
        <authorList>
            <person name="Thawai C."/>
        </authorList>
    </citation>
    <scope>NUCLEOTIDE SEQUENCE</scope>
    <source>
        <strain evidence="1">RCU-197</strain>
    </source>
</reference>
<dbReference type="EMBL" id="JAERRK010000007">
    <property type="protein sequence ID" value="MBL1083597.1"/>
    <property type="molecule type" value="Genomic_DNA"/>
</dbReference>
<comment type="caution">
    <text evidence="1">The sequence shown here is derived from an EMBL/GenBank/DDBJ whole genome shotgun (WGS) entry which is preliminary data.</text>
</comment>
<name>A0A937EJM6_9ACTN</name>
<accession>A0A937EJM6</accession>
<dbReference type="AlphaFoldDB" id="A0A937EJM6"/>
<organism evidence="1 2">
    <name type="scientific">Streptomyces actinomycinicus</name>
    <dbReference type="NCBI Taxonomy" id="1695166"/>
    <lineage>
        <taxon>Bacteria</taxon>
        <taxon>Bacillati</taxon>
        <taxon>Actinomycetota</taxon>
        <taxon>Actinomycetes</taxon>
        <taxon>Kitasatosporales</taxon>
        <taxon>Streptomycetaceae</taxon>
        <taxon>Streptomyces</taxon>
    </lineage>
</organism>
<keyword evidence="2" id="KW-1185">Reference proteome</keyword>
<dbReference type="RefSeq" id="WP_201836307.1">
    <property type="nucleotide sequence ID" value="NZ_JAERRK010000007.1"/>
</dbReference>
<dbReference type="Proteomes" id="UP000661858">
    <property type="component" value="Unassembled WGS sequence"/>
</dbReference>
<proteinExistence type="predicted"/>
<gene>
    <name evidence="1" type="ORF">JK359_16730</name>
</gene>
<protein>
    <submittedName>
        <fullName evidence="1">Uncharacterized protein</fullName>
    </submittedName>
</protein>